<dbReference type="InterPro" id="IPR046342">
    <property type="entry name" value="CBS_dom_sf"/>
</dbReference>
<dbReference type="InterPro" id="IPR005105">
    <property type="entry name" value="GlnD_Uridyltrans_N"/>
</dbReference>
<dbReference type="CDD" id="cd05401">
    <property type="entry name" value="NT_GlnE_GlnD_like"/>
    <property type="match status" value="1"/>
</dbReference>
<dbReference type="EMBL" id="BJXL01000067">
    <property type="protein sequence ID" value="GEM83938.1"/>
    <property type="molecule type" value="Genomic_DNA"/>
</dbReference>
<comment type="caution">
    <text evidence="5">The sequence shown here is derived from an EMBL/GenBank/DDBJ whole genome shotgun (WGS) entry which is preliminary data.</text>
</comment>
<dbReference type="Pfam" id="PF00571">
    <property type="entry name" value="CBS"/>
    <property type="match status" value="1"/>
</dbReference>
<feature type="domain" description="Cyclic nucleotide-binding" evidence="3">
    <location>
        <begin position="32"/>
        <end position="96"/>
    </location>
</feature>
<dbReference type="PROSITE" id="PS51371">
    <property type="entry name" value="CBS"/>
    <property type="match status" value="1"/>
</dbReference>
<dbReference type="GO" id="GO:0008773">
    <property type="term" value="F:[protein-PII] uridylyltransferase activity"/>
    <property type="evidence" value="ECO:0007669"/>
    <property type="project" value="InterPro"/>
</dbReference>
<dbReference type="InterPro" id="IPR014710">
    <property type="entry name" value="RmlC-like_jellyroll"/>
</dbReference>
<keyword evidence="1" id="KW-0677">Repeat</keyword>
<dbReference type="SUPFAM" id="SSF81301">
    <property type="entry name" value="Nucleotidyltransferase"/>
    <property type="match status" value="1"/>
</dbReference>
<evidence type="ECO:0000256" key="2">
    <source>
        <dbReference type="PROSITE-ProRule" id="PRU00703"/>
    </source>
</evidence>
<evidence type="ECO:0000259" key="3">
    <source>
        <dbReference type="PROSITE" id="PS50042"/>
    </source>
</evidence>
<sequence>MSEADWAGLEGALRLLHFEPGAVILSPAQPEAEGLYVVFRGEVRLEQDGQAVAWLEPGEAFGYPSLLGQQPPSLTVRAEGEAACLLLAKEAFHRLLERPSFALFFSARLAERLRLFQPSALSLPDLGQPAGEAAEAAVWLEEGASVAQAARRMRERGVSALLLQTPEGLAILTDRDLRNRVLAEELSPSTPALRVASAPAKTLPAASPLYEALAYLEQQGIHHLPLTEGSQVVGLLTDRLFLRRWLQTPLGLLRSLEQGDLGSLQDYRERLHAIVRQMLAAGFAVPAITRQVSLLNDALTRSLLRRFEARLGPPPCPYAWLALGSEGRTEQALLTDQDNALVFQNSSARPYFVALAQDVLEGLLEAGFPPCPGGFMADRWCYALSEWAARFQQWLEKPEGERLLEAQVFLDFRSIAGGLSPEPLHGYLRQASKNRAFLTALAHSALAFTPPLGFLGRIHWEAGQINLKKGGLAAIVALARVYGLEAGSLARPTPERLRAAAEARLLPKEEAEDLSEAFLFLSHLRLKHQLAALGRGQLPSNRVAQEALSPREQQMLRQVFWRIRQAQQALAARFRLQTL</sequence>
<evidence type="ECO:0000256" key="1">
    <source>
        <dbReference type="ARBA" id="ARBA00022737"/>
    </source>
</evidence>
<evidence type="ECO:0000313" key="5">
    <source>
        <dbReference type="EMBL" id="GEM83938.1"/>
    </source>
</evidence>
<proteinExistence type="predicted"/>
<dbReference type="InterPro" id="IPR018490">
    <property type="entry name" value="cNMP-bd_dom_sf"/>
</dbReference>
<dbReference type="CDD" id="cd00038">
    <property type="entry name" value="CAP_ED"/>
    <property type="match status" value="1"/>
</dbReference>
<gene>
    <name evidence="5" type="ORF">MHY01S_21040</name>
</gene>
<dbReference type="SMART" id="SM00116">
    <property type="entry name" value="CBS"/>
    <property type="match status" value="2"/>
</dbReference>
<accession>A0A511R2U5</accession>
<evidence type="ECO:0000313" key="6">
    <source>
        <dbReference type="Proteomes" id="UP000321197"/>
    </source>
</evidence>
<dbReference type="Proteomes" id="UP000321197">
    <property type="component" value="Unassembled WGS sequence"/>
</dbReference>
<evidence type="ECO:0000259" key="4">
    <source>
        <dbReference type="PROSITE" id="PS51371"/>
    </source>
</evidence>
<dbReference type="Pfam" id="PF10335">
    <property type="entry name" value="DUF294_C"/>
    <property type="match status" value="1"/>
</dbReference>
<dbReference type="SUPFAM" id="SSF54631">
    <property type="entry name" value="CBS-domain pair"/>
    <property type="match status" value="1"/>
</dbReference>
<keyword evidence="2" id="KW-0129">CBS domain</keyword>
<dbReference type="AlphaFoldDB" id="A0A511R2U5"/>
<feature type="domain" description="CBS" evidence="4">
    <location>
        <begin position="196"/>
        <end position="252"/>
    </location>
</feature>
<dbReference type="OrthoDB" id="23966at2"/>
<name>A0A511R2U5_9DEIN</name>
<dbReference type="PANTHER" id="PTHR48108">
    <property type="entry name" value="CBS DOMAIN-CONTAINING PROTEIN CBSX2, CHLOROPLASTIC"/>
    <property type="match status" value="1"/>
</dbReference>
<reference evidence="5 6" key="1">
    <citation type="submission" date="2019-07" db="EMBL/GenBank/DDBJ databases">
        <title>Whole genome shotgun sequence of Meiothermus hypogaeus NBRC 106114.</title>
        <authorList>
            <person name="Hosoyama A."/>
            <person name="Uohara A."/>
            <person name="Ohji S."/>
            <person name="Ichikawa N."/>
        </authorList>
    </citation>
    <scope>NUCLEOTIDE SEQUENCE [LARGE SCALE GENOMIC DNA]</scope>
    <source>
        <strain evidence="5 6">NBRC 106114</strain>
    </source>
</reference>
<dbReference type="InterPro" id="IPR018821">
    <property type="entry name" value="DUF294_put_nucleoTrafse_sb-bd"/>
</dbReference>
<dbReference type="InterPro" id="IPR051462">
    <property type="entry name" value="CBS_domain-containing"/>
</dbReference>
<dbReference type="RefSeq" id="WP_119341799.1">
    <property type="nucleotide sequence ID" value="NZ_BJXL01000067.1"/>
</dbReference>
<dbReference type="Pfam" id="PF00027">
    <property type="entry name" value="cNMP_binding"/>
    <property type="match status" value="1"/>
</dbReference>
<protein>
    <submittedName>
        <fullName evidence="5">Cyclic nucleotide-binding protein</fullName>
    </submittedName>
</protein>
<dbReference type="InterPro" id="IPR043519">
    <property type="entry name" value="NT_sf"/>
</dbReference>
<dbReference type="PANTHER" id="PTHR48108:SF31">
    <property type="entry name" value="CBS DOMAIN AND CYCLIC NUCLEOTIDE-REGULATED NUCLEOTIDYLTRANSFERASE"/>
    <property type="match status" value="1"/>
</dbReference>
<dbReference type="PROSITE" id="PS50042">
    <property type="entry name" value="CNMP_BINDING_3"/>
    <property type="match status" value="1"/>
</dbReference>
<dbReference type="SUPFAM" id="SSF51206">
    <property type="entry name" value="cAMP-binding domain-like"/>
    <property type="match status" value="1"/>
</dbReference>
<dbReference type="Gene3D" id="3.10.580.10">
    <property type="entry name" value="CBS-domain"/>
    <property type="match status" value="1"/>
</dbReference>
<dbReference type="Pfam" id="PF03445">
    <property type="entry name" value="DUF294"/>
    <property type="match status" value="1"/>
</dbReference>
<dbReference type="InterPro" id="IPR000595">
    <property type="entry name" value="cNMP-bd_dom"/>
</dbReference>
<dbReference type="Gene3D" id="2.60.120.10">
    <property type="entry name" value="Jelly Rolls"/>
    <property type="match status" value="1"/>
</dbReference>
<organism evidence="5 6">
    <name type="scientific">Meiothermus hypogaeus NBRC 106114</name>
    <dbReference type="NCBI Taxonomy" id="1227553"/>
    <lineage>
        <taxon>Bacteria</taxon>
        <taxon>Thermotogati</taxon>
        <taxon>Deinococcota</taxon>
        <taxon>Deinococci</taxon>
        <taxon>Thermales</taxon>
        <taxon>Thermaceae</taxon>
        <taxon>Meiothermus</taxon>
    </lineage>
</organism>
<dbReference type="InterPro" id="IPR000644">
    <property type="entry name" value="CBS_dom"/>
</dbReference>